<protein>
    <submittedName>
        <fullName evidence="3">Arrestin domain containing 3</fullName>
    </submittedName>
</protein>
<dbReference type="InterPro" id="IPR011022">
    <property type="entry name" value="Arrestin_C-like"/>
</dbReference>
<reference evidence="3" key="1">
    <citation type="submission" date="2025-08" db="UniProtKB">
        <authorList>
            <consortium name="Ensembl"/>
        </authorList>
    </citation>
    <scope>IDENTIFICATION</scope>
</reference>
<evidence type="ECO:0000259" key="2">
    <source>
        <dbReference type="SMART" id="SM01017"/>
    </source>
</evidence>
<evidence type="ECO:0000256" key="1">
    <source>
        <dbReference type="ARBA" id="ARBA00005298"/>
    </source>
</evidence>
<dbReference type="SUPFAM" id="SSF81296">
    <property type="entry name" value="E set domains"/>
    <property type="match status" value="2"/>
</dbReference>
<dbReference type="InterPro" id="IPR011021">
    <property type="entry name" value="Arrestin-like_N"/>
</dbReference>
<dbReference type="PANTHER" id="PTHR11188:SF17">
    <property type="entry name" value="FI21816P1"/>
    <property type="match status" value="1"/>
</dbReference>
<dbReference type="Pfam" id="PF00339">
    <property type="entry name" value="Arrestin_N"/>
    <property type="match status" value="1"/>
</dbReference>
<keyword evidence="4" id="KW-1185">Reference proteome</keyword>
<dbReference type="GO" id="GO:0015031">
    <property type="term" value="P:protein transport"/>
    <property type="evidence" value="ECO:0007669"/>
    <property type="project" value="TreeGrafter"/>
</dbReference>
<dbReference type="GO" id="GO:0005737">
    <property type="term" value="C:cytoplasm"/>
    <property type="evidence" value="ECO:0007669"/>
    <property type="project" value="TreeGrafter"/>
</dbReference>
<dbReference type="Pfam" id="PF02752">
    <property type="entry name" value="Arrestin_C"/>
    <property type="match status" value="1"/>
</dbReference>
<reference evidence="3" key="2">
    <citation type="submission" date="2025-09" db="UniProtKB">
        <authorList>
            <consortium name="Ensembl"/>
        </authorList>
    </citation>
    <scope>IDENTIFICATION</scope>
</reference>
<sequence>IVLGKRKTRANGSRPLYSDGDLVSGRVVLKASGALRLRAVRLTARGAACVRCTGGQEQRYLHLDTCLLGGEFVDGIGPCSFSLCFHLTFRILASSFRGRYGDISYYVHVELQCQGRRTYRVQRQFFVVQHVDLSTPGLQSSVAATGEKTVGIWKMSGPVSLSAKINRRGYCPGEMLRIHAEVENCSSRLVVPQTSLCQKQTFLAHGRTLTYTHAVAAVRGESIPSGKREYWDGQPLPIPNVTPSVLDCNIIRVEYFLKVSVNIPGSTKLSVKLPLVLGTIPSQPCRSRTSSFTSQSSIPLLHPLWTTINLALHLRSLLPEPLEEPPSYSEVVTEEQRRLYLHGVELQEDANIPCLSCPQEFLLQPPPLYSEVRCAQVPLPLPVCHIA</sequence>
<dbReference type="OMA" id="IHAEVEN"/>
<dbReference type="PANTHER" id="PTHR11188">
    <property type="entry name" value="ARRESTIN DOMAIN CONTAINING PROTEIN"/>
    <property type="match status" value="1"/>
</dbReference>
<dbReference type="InterPro" id="IPR014752">
    <property type="entry name" value="Arrestin-like_C"/>
</dbReference>
<dbReference type="Gene3D" id="2.60.40.640">
    <property type="match status" value="2"/>
</dbReference>
<dbReference type="AlphaFoldDB" id="A0A8C4X1F4"/>
<dbReference type="SMART" id="SM01017">
    <property type="entry name" value="Arrestin_C"/>
    <property type="match status" value="1"/>
</dbReference>
<dbReference type="InterPro" id="IPR014756">
    <property type="entry name" value="Ig_E-set"/>
</dbReference>
<name>A0A8C4X1F4_EPTBU</name>
<evidence type="ECO:0000313" key="3">
    <source>
        <dbReference type="Ensembl" id="ENSEBUP00000026417.1"/>
    </source>
</evidence>
<organism evidence="3 4">
    <name type="scientific">Eptatretus burgeri</name>
    <name type="common">Inshore hagfish</name>
    <dbReference type="NCBI Taxonomy" id="7764"/>
    <lineage>
        <taxon>Eukaryota</taxon>
        <taxon>Metazoa</taxon>
        <taxon>Chordata</taxon>
        <taxon>Craniata</taxon>
        <taxon>Vertebrata</taxon>
        <taxon>Cyclostomata</taxon>
        <taxon>Myxini</taxon>
        <taxon>Myxiniformes</taxon>
        <taxon>Myxinidae</taxon>
        <taxon>Eptatretinae</taxon>
        <taxon>Eptatretus</taxon>
    </lineage>
</organism>
<accession>A0A8C4X1F4</accession>
<dbReference type="InterPro" id="IPR050357">
    <property type="entry name" value="Arrestin_domain-protein"/>
</dbReference>
<feature type="domain" description="Arrestin C-terminal-like" evidence="2">
    <location>
        <begin position="155"/>
        <end position="282"/>
    </location>
</feature>
<comment type="similarity">
    <text evidence="1">Belongs to the arrestin family.</text>
</comment>
<proteinExistence type="inferred from homology"/>
<dbReference type="Ensembl" id="ENSEBUT00000026993.1">
    <property type="protein sequence ID" value="ENSEBUP00000026417.1"/>
    <property type="gene ID" value="ENSEBUG00000016268.1"/>
</dbReference>
<dbReference type="GeneTree" id="ENSGT00940000155411"/>
<evidence type="ECO:0000313" key="4">
    <source>
        <dbReference type="Proteomes" id="UP000694388"/>
    </source>
</evidence>
<dbReference type="Proteomes" id="UP000694388">
    <property type="component" value="Unplaced"/>
</dbReference>